<evidence type="ECO:0000313" key="2">
    <source>
        <dbReference type="Proteomes" id="UP000673691"/>
    </source>
</evidence>
<comment type="caution">
    <text evidence="1">The sequence shown here is derived from an EMBL/GenBank/DDBJ whole genome shotgun (WGS) entry which is preliminary data.</text>
</comment>
<reference evidence="1 2" key="1">
    <citation type="journal article" name="Sci. Rep.">
        <title>Genome-scale phylogenetic analyses confirm Olpidium as the closest living zoosporic fungus to the non-flagellated, terrestrial fungi.</title>
        <authorList>
            <person name="Chang Y."/>
            <person name="Rochon D."/>
            <person name="Sekimoto S."/>
            <person name="Wang Y."/>
            <person name="Chovatia M."/>
            <person name="Sandor L."/>
            <person name="Salamov A."/>
            <person name="Grigoriev I.V."/>
            <person name="Stajich J.E."/>
            <person name="Spatafora J.W."/>
        </authorList>
    </citation>
    <scope>NUCLEOTIDE SEQUENCE [LARGE SCALE GENOMIC DNA]</scope>
    <source>
        <strain evidence="1">S191</strain>
    </source>
</reference>
<protein>
    <submittedName>
        <fullName evidence="1">Uncharacterized protein</fullName>
    </submittedName>
</protein>
<name>A0A8H7ZUV2_9FUNG</name>
<dbReference type="OrthoDB" id="5599163at2759"/>
<dbReference type="AlphaFoldDB" id="A0A8H7ZUV2"/>
<organism evidence="1 2">
    <name type="scientific">Olpidium bornovanus</name>
    <dbReference type="NCBI Taxonomy" id="278681"/>
    <lineage>
        <taxon>Eukaryota</taxon>
        <taxon>Fungi</taxon>
        <taxon>Fungi incertae sedis</taxon>
        <taxon>Olpidiomycota</taxon>
        <taxon>Olpidiomycotina</taxon>
        <taxon>Olpidiomycetes</taxon>
        <taxon>Olpidiales</taxon>
        <taxon>Olpidiaceae</taxon>
        <taxon>Olpidium</taxon>
    </lineage>
</organism>
<proteinExistence type="predicted"/>
<accession>A0A8H7ZUV2</accession>
<dbReference type="Proteomes" id="UP000673691">
    <property type="component" value="Unassembled WGS sequence"/>
</dbReference>
<dbReference type="EMBL" id="JAEFCI010006626">
    <property type="protein sequence ID" value="KAG5459574.1"/>
    <property type="molecule type" value="Genomic_DNA"/>
</dbReference>
<gene>
    <name evidence="1" type="ORF">BJ554DRAFT_14</name>
</gene>
<keyword evidence="2" id="KW-1185">Reference proteome</keyword>
<evidence type="ECO:0000313" key="1">
    <source>
        <dbReference type="EMBL" id="KAG5459574.1"/>
    </source>
</evidence>
<sequence>MIRDPGVGSLREEYCEESAGQSIYSMGNLFSGNDQFQLERASRDITARTPLGLMRMTVVSIGGTNSVNHLSTAMSCVLNDLFRVLLDHSLITYLFAVVQQLMPMSIICPSIRRFLADCINVIDQVLA</sequence>